<evidence type="ECO:0000313" key="3">
    <source>
        <dbReference type="Proteomes" id="UP000030765"/>
    </source>
</evidence>
<organism evidence="1">
    <name type="scientific">Anopheles sinensis</name>
    <name type="common">Mosquito</name>
    <dbReference type="NCBI Taxonomy" id="74873"/>
    <lineage>
        <taxon>Eukaryota</taxon>
        <taxon>Metazoa</taxon>
        <taxon>Ecdysozoa</taxon>
        <taxon>Arthropoda</taxon>
        <taxon>Hexapoda</taxon>
        <taxon>Insecta</taxon>
        <taxon>Pterygota</taxon>
        <taxon>Neoptera</taxon>
        <taxon>Endopterygota</taxon>
        <taxon>Diptera</taxon>
        <taxon>Nematocera</taxon>
        <taxon>Culicoidea</taxon>
        <taxon>Culicidae</taxon>
        <taxon>Anophelinae</taxon>
        <taxon>Anopheles</taxon>
    </lineage>
</organism>
<dbReference type="VEuPathDB" id="VectorBase:ASIC021778"/>
<evidence type="ECO:0000313" key="1">
    <source>
        <dbReference type="EMBL" id="KFB53547.1"/>
    </source>
</evidence>
<dbReference type="AlphaFoldDB" id="A0A084WTK3"/>
<dbReference type="EMBL" id="KE525420">
    <property type="protein sequence ID" value="KFB53547.1"/>
    <property type="molecule type" value="Genomic_DNA"/>
</dbReference>
<protein>
    <submittedName>
        <fullName evidence="1 2">Uncharacterized protein</fullName>
    </submittedName>
</protein>
<proteinExistence type="predicted"/>
<reference evidence="1 3" key="1">
    <citation type="journal article" date="2014" name="BMC Genomics">
        <title>Genome sequence of Anopheles sinensis provides insight into genetics basis of mosquito competence for malaria parasites.</title>
        <authorList>
            <person name="Zhou D."/>
            <person name="Zhang D."/>
            <person name="Ding G."/>
            <person name="Shi L."/>
            <person name="Hou Q."/>
            <person name="Ye Y."/>
            <person name="Xu Y."/>
            <person name="Zhou H."/>
            <person name="Xiong C."/>
            <person name="Li S."/>
            <person name="Yu J."/>
            <person name="Hong S."/>
            <person name="Yu X."/>
            <person name="Zou P."/>
            <person name="Chen C."/>
            <person name="Chang X."/>
            <person name="Wang W."/>
            <person name="Lv Y."/>
            <person name="Sun Y."/>
            <person name="Ma L."/>
            <person name="Shen B."/>
            <person name="Zhu C."/>
        </authorList>
    </citation>
    <scope>NUCLEOTIDE SEQUENCE [LARGE SCALE GENOMIC DNA]</scope>
</reference>
<name>A0A084WTK3_ANOSI</name>
<dbReference type="EMBL" id="ATLV01026898">
    <property type="status" value="NOT_ANNOTATED_CDS"/>
    <property type="molecule type" value="Genomic_DNA"/>
</dbReference>
<reference evidence="2" key="2">
    <citation type="submission" date="2020-05" db="UniProtKB">
        <authorList>
            <consortium name="EnsemblMetazoa"/>
        </authorList>
    </citation>
    <scope>IDENTIFICATION</scope>
</reference>
<evidence type="ECO:0000313" key="2">
    <source>
        <dbReference type="EnsemblMetazoa" id="ASIC021778-PA"/>
    </source>
</evidence>
<dbReference type="Proteomes" id="UP000030765">
    <property type="component" value="Unassembled WGS sequence"/>
</dbReference>
<gene>
    <name evidence="1" type="ORF">ZHAS_00021778</name>
</gene>
<keyword evidence="3" id="KW-1185">Reference proteome</keyword>
<sequence length="108" mass="12286">MDSPIEDRANGSLPDVVIWGYGGNLRCTTYNGFAKTQGEPVRCDESRRHPAVGNTNYRFGKQFELLPPRNGPLFGRRMTRLIRRETYRPPDVSAGQTLIRKSIMRDST</sequence>
<dbReference type="EnsemblMetazoa" id="ASIC021778-RA">
    <property type="protein sequence ID" value="ASIC021778-PA"/>
    <property type="gene ID" value="ASIC021778"/>
</dbReference>
<accession>A0A084WTK3</accession>